<comment type="caution">
    <text evidence="2">The sequence shown here is derived from an EMBL/GenBank/DDBJ whole genome shotgun (WGS) entry which is preliminary data.</text>
</comment>
<keyword evidence="3" id="KW-1185">Reference proteome</keyword>
<feature type="signal peptide" evidence="1">
    <location>
        <begin position="1"/>
        <end position="25"/>
    </location>
</feature>
<dbReference type="PROSITE" id="PS51257">
    <property type="entry name" value="PROKAR_LIPOPROTEIN"/>
    <property type="match status" value="1"/>
</dbReference>
<evidence type="ECO:0000313" key="3">
    <source>
        <dbReference type="Proteomes" id="UP001196843"/>
    </source>
</evidence>
<reference evidence="2 3" key="1">
    <citation type="journal article" date="2021" name="MBio">
        <title>Poor Competitiveness of Bradyrhizobium in Pigeon Pea Root Colonization in Indian Soils.</title>
        <authorList>
            <person name="Chalasani D."/>
            <person name="Basu A."/>
            <person name="Pullabhotla S.V.S.R.N."/>
            <person name="Jorrin B."/>
            <person name="Neal A.L."/>
            <person name="Poole P.S."/>
            <person name="Podile A.R."/>
            <person name="Tkacz A."/>
        </authorList>
    </citation>
    <scope>NUCLEOTIDE SEQUENCE [LARGE SCALE GENOMIC DNA]</scope>
    <source>
        <strain evidence="2 3">HU14</strain>
    </source>
</reference>
<gene>
    <name evidence="2" type="ORF">JNB62_17630</name>
</gene>
<evidence type="ECO:0000313" key="2">
    <source>
        <dbReference type="EMBL" id="MBW9095504.1"/>
    </source>
</evidence>
<proteinExistence type="predicted"/>
<evidence type="ECO:0008006" key="4">
    <source>
        <dbReference type="Google" id="ProtNLM"/>
    </source>
</evidence>
<protein>
    <recommendedName>
        <fullName evidence="4">Secreted protein</fullName>
    </recommendedName>
</protein>
<dbReference type="EMBL" id="JAEUAW010000019">
    <property type="protein sequence ID" value="MBW9095504.1"/>
    <property type="molecule type" value="Genomic_DNA"/>
</dbReference>
<dbReference type="RefSeq" id="WP_220302201.1">
    <property type="nucleotide sequence ID" value="NZ_JAEUAW010000019.1"/>
</dbReference>
<organism evidence="2 3">
    <name type="scientific">Microbacterium jejuense</name>
    <dbReference type="NCBI Taxonomy" id="1263637"/>
    <lineage>
        <taxon>Bacteria</taxon>
        <taxon>Bacillati</taxon>
        <taxon>Actinomycetota</taxon>
        <taxon>Actinomycetes</taxon>
        <taxon>Micrococcales</taxon>
        <taxon>Microbacteriaceae</taxon>
        <taxon>Microbacterium</taxon>
    </lineage>
</organism>
<keyword evidence="1" id="KW-0732">Signal</keyword>
<evidence type="ECO:0000256" key="1">
    <source>
        <dbReference type="SAM" id="SignalP"/>
    </source>
</evidence>
<name>A0ABS7HSU8_9MICO</name>
<accession>A0ABS7HSU8</accession>
<feature type="chain" id="PRO_5046819135" description="Secreted protein" evidence="1">
    <location>
        <begin position="26"/>
        <end position="134"/>
    </location>
</feature>
<sequence>MKRMRRSAVGLVVLGALLSGCAASAADIQPMAADALSAARSADLGIDLHEAGRTFPTTADVVLEDMAGQLGDVIAQLEETQTADDAAERDRTRTLSAARDAIDAIHTALRGDDAAAQRALTPAIEVLQDVAGER</sequence>
<dbReference type="Proteomes" id="UP001196843">
    <property type="component" value="Unassembled WGS sequence"/>
</dbReference>